<sequence>MCHEPSIYSTVSKSTQKRWRRIFQASEKHNELALALAEVFVENLRSIDYQLHDIFNRFDVEI</sequence>
<dbReference type="AlphaFoldDB" id="A0AB36I307"/>
<evidence type="ECO:0008006" key="3">
    <source>
        <dbReference type="Google" id="ProtNLM"/>
    </source>
</evidence>
<protein>
    <recommendedName>
        <fullName evidence="3">Transposase</fullName>
    </recommendedName>
</protein>
<evidence type="ECO:0000313" key="2">
    <source>
        <dbReference type="Proteomes" id="UP000184174"/>
    </source>
</evidence>
<name>A0AB36I307_LIMRT</name>
<comment type="caution">
    <text evidence="1">The sequence shown here is derived from an EMBL/GenBank/DDBJ whole genome shotgun (WGS) entry which is preliminary data.</text>
</comment>
<proteinExistence type="predicted"/>
<organism evidence="1 2">
    <name type="scientific">Limosilactobacillus reuteri</name>
    <name type="common">Lactobacillus reuteri</name>
    <dbReference type="NCBI Taxonomy" id="1598"/>
    <lineage>
        <taxon>Bacteria</taxon>
        <taxon>Bacillati</taxon>
        <taxon>Bacillota</taxon>
        <taxon>Bacilli</taxon>
        <taxon>Lactobacillales</taxon>
        <taxon>Lactobacillaceae</taxon>
        <taxon>Limosilactobacillus</taxon>
    </lineage>
</organism>
<gene>
    <name evidence="1" type="ORF">BJI45_00765</name>
</gene>
<dbReference type="Proteomes" id="UP000184174">
    <property type="component" value="Unassembled WGS sequence"/>
</dbReference>
<evidence type="ECO:0000313" key="1">
    <source>
        <dbReference type="EMBL" id="OJI11607.1"/>
    </source>
</evidence>
<dbReference type="EMBL" id="MKQH01000010">
    <property type="protein sequence ID" value="OJI11607.1"/>
    <property type="molecule type" value="Genomic_DNA"/>
</dbReference>
<reference evidence="1 2" key="1">
    <citation type="submission" date="2016-10" db="EMBL/GenBank/DDBJ databases">
        <title>Genome sequence of Lactobacillus reuteri 121, a source of glucan and fructan exopolysaccharides.</title>
        <authorList>
            <person name="Gangoiti J."/>
            <person name="Lammerts Van Bueren A."/>
            <person name="Dijkhuizen L."/>
        </authorList>
    </citation>
    <scope>NUCLEOTIDE SEQUENCE [LARGE SCALE GENOMIC DNA]</scope>
    <source>
        <strain evidence="1 2">121</strain>
    </source>
</reference>
<accession>A0AB36I307</accession>